<dbReference type="Pfam" id="PF06042">
    <property type="entry name" value="NTP_transf_6"/>
    <property type="match status" value="1"/>
</dbReference>
<dbReference type="EMBL" id="VDUZ01000034">
    <property type="protein sequence ID" value="TXL72284.1"/>
    <property type="molecule type" value="Genomic_DNA"/>
</dbReference>
<dbReference type="PANTHER" id="PTHR39166:SF1">
    <property type="entry name" value="BLL1166 PROTEIN"/>
    <property type="match status" value="1"/>
</dbReference>
<evidence type="ECO:0000313" key="2">
    <source>
        <dbReference type="Proteomes" id="UP000321638"/>
    </source>
</evidence>
<name>A0A5C8PFJ7_9HYPH</name>
<accession>A0A5C8PFJ7</accession>
<sequence>MSDARLQAIVRAHPLLSAVLDRFAAVGLPDAWLVAGAVAQGVWNAATGRAPTYGLKDIDIVYFDGADLSAETEAMHEARLRALFADLAVKLDVKNEARVHLWYADAFGNGLEPYRSSEDAIGTFPTTATSIGIRPQGDALGLCAPFGVDDLLAGVVRPNKRQVTQAVYEKKVARWRALWPELTYIPWDQTQPPSTT</sequence>
<keyword evidence="1" id="KW-0808">Transferase</keyword>
<proteinExistence type="predicted"/>
<keyword evidence="2" id="KW-1185">Reference proteome</keyword>
<dbReference type="PANTHER" id="PTHR39166">
    <property type="entry name" value="BLL1166 PROTEIN"/>
    <property type="match status" value="1"/>
</dbReference>
<organism evidence="1 2">
    <name type="scientific">Vineibacter terrae</name>
    <dbReference type="NCBI Taxonomy" id="2586908"/>
    <lineage>
        <taxon>Bacteria</taxon>
        <taxon>Pseudomonadati</taxon>
        <taxon>Pseudomonadota</taxon>
        <taxon>Alphaproteobacteria</taxon>
        <taxon>Hyphomicrobiales</taxon>
        <taxon>Vineibacter</taxon>
    </lineage>
</organism>
<comment type="caution">
    <text evidence="1">The sequence shown here is derived from an EMBL/GenBank/DDBJ whole genome shotgun (WGS) entry which is preliminary data.</text>
</comment>
<dbReference type="GO" id="GO:0016740">
    <property type="term" value="F:transferase activity"/>
    <property type="evidence" value="ECO:0007669"/>
    <property type="project" value="UniProtKB-KW"/>
</dbReference>
<dbReference type="RefSeq" id="WP_147849905.1">
    <property type="nucleotide sequence ID" value="NZ_VDUZ01000034.1"/>
</dbReference>
<reference evidence="1 2" key="1">
    <citation type="submission" date="2019-06" db="EMBL/GenBank/DDBJ databases">
        <title>New taxonomy in bacterial strain CC-CFT640, isolated from vineyard.</title>
        <authorList>
            <person name="Lin S.-Y."/>
            <person name="Tsai C.-F."/>
            <person name="Young C.-C."/>
        </authorList>
    </citation>
    <scope>NUCLEOTIDE SEQUENCE [LARGE SCALE GENOMIC DNA]</scope>
    <source>
        <strain evidence="1 2">CC-CFT640</strain>
    </source>
</reference>
<dbReference type="Proteomes" id="UP000321638">
    <property type="component" value="Unassembled WGS sequence"/>
</dbReference>
<gene>
    <name evidence="1" type="ORF">FHP25_25980</name>
</gene>
<dbReference type="OrthoDB" id="9805247at2"/>
<dbReference type="InterPro" id="IPR009267">
    <property type="entry name" value="NTP_transf_6"/>
</dbReference>
<dbReference type="AlphaFoldDB" id="A0A5C8PFJ7"/>
<protein>
    <submittedName>
        <fullName evidence="1">Nucleotidyltransferase family protein</fullName>
    </submittedName>
</protein>
<evidence type="ECO:0000313" key="1">
    <source>
        <dbReference type="EMBL" id="TXL72284.1"/>
    </source>
</evidence>